<dbReference type="AlphaFoldDB" id="A0A0V1KMD4"/>
<organism evidence="1 2">
    <name type="scientific">Trichinella nativa</name>
    <dbReference type="NCBI Taxonomy" id="6335"/>
    <lineage>
        <taxon>Eukaryota</taxon>
        <taxon>Metazoa</taxon>
        <taxon>Ecdysozoa</taxon>
        <taxon>Nematoda</taxon>
        <taxon>Enoplea</taxon>
        <taxon>Dorylaimia</taxon>
        <taxon>Trichinellida</taxon>
        <taxon>Trichinellidae</taxon>
        <taxon>Trichinella</taxon>
    </lineage>
</organism>
<accession>A0A0V1KMD4</accession>
<sequence length="165" mass="18444">MLTPIIRPAIAFRYLSVTLHLCYNAFRVSGIPPSPPPNHHRPSVVYPTDNAYTNHSASIASRCLSITHQILYPRRPLMMQRIQSTIRLVEYPPHTLPPPTQCCEAHSQSLYQSFGNSYSLSPSPSPINGYISVIHSSHNAFRVVYGQSAHPTIIHVDAPSYCCIH</sequence>
<protein>
    <submittedName>
        <fullName evidence="1">Uncharacterized protein</fullName>
    </submittedName>
</protein>
<evidence type="ECO:0000313" key="2">
    <source>
        <dbReference type="Proteomes" id="UP000054721"/>
    </source>
</evidence>
<evidence type="ECO:0000313" key="1">
    <source>
        <dbReference type="EMBL" id="KRZ48419.1"/>
    </source>
</evidence>
<dbReference type="EMBL" id="JYDW01000411">
    <property type="protein sequence ID" value="KRZ48419.1"/>
    <property type="molecule type" value="Genomic_DNA"/>
</dbReference>
<proteinExistence type="predicted"/>
<name>A0A0V1KMD4_9BILA</name>
<dbReference type="OrthoDB" id="10476189at2759"/>
<comment type="caution">
    <text evidence="1">The sequence shown here is derived from an EMBL/GenBank/DDBJ whole genome shotgun (WGS) entry which is preliminary data.</text>
</comment>
<keyword evidence="2" id="KW-1185">Reference proteome</keyword>
<reference evidence="1 2" key="1">
    <citation type="submission" date="2015-05" db="EMBL/GenBank/DDBJ databases">
        <title>Evolution of Trichinella species and genotypes.</title>
        <authorList>
            <person name="Korhonen P.K."/>
            <person name="Edoardo P."/>
            <person name="Giuseppe L.R."/>
            <person name="Gasser R.B."/>
        </authorList>
    </citation>
    <scope>NUCLEOTIDE SEQUENCE [LARGE SCALE GENOMIC DNA]</scope>
    <source>
        <strain evidence="1">ISS10</strain>
    </source>
</reference>
<dbReference type="Proteomes" id="UP000054721">
    <property type="component" value="Unassembled WGS sequence"/>
</dbReference>
<gene>
    <name evidence="1" type="ORF">T02_8164</name>
</gene>